<dbReference type="EMBL" id="JACMYE010000002">
    <property type="protein sequence ID" value="MBC3178347.1"/>
    <property type="molecule type" value="Genomic_DNA"/>
</dbReference>
<evidence type="ECO:0000313" key="5">
    <source>
        <dbReference type="Proteomes" id="UP000642876"/>
    </source>
</evidence>
<gene>
    <name evidence="2" type="ORF">H7348_03280</name>
    <name evidence="3" type="ORF">IAU68_09915</name>
</gene>
<reference evidence="4 5" key="1">
    <citation type="submission" date="2020-08" db="EMBL/GenBank/DDBJ databases">
        <title>novel species in genus Corynebacterium.</title>
        <authorList>
            <person name="Zhang G."/>
        </authorList>
    </citation>
    <scope>NUCLEOTIDE SEQUENCE [LARGE SCALE GENOMIC DNA]</scope>
    <source>
        <strain evidence="3">Zg-917</strain>
        <strain evidence="4 5">zg-917</strain>
    </source>
</reference>
<evidence type="ECO:0000313" key="4">
    <source>
        <dbReference type="Proteomes" id="UP000516235"/>
    </source>
</evidence>
<evidence type="ECO:0000259" key="1">
    <source>
        <dbReference type="Pfam" id="PF22242"/>
    </source>
</evidence>
<protein>
    <recommendedName>
        <fullName evidence="1">CGL2689-like C-terminal domain-containing protein</fullName>
    </recommendedName>
</protein>
<dbReference type="AlphaFoldDB" id="A0A7H0JY41"/>
<dbReference type="Proteomes" id="UP000642876">
    <property type="component" value="Unassembled WGS sequence"/>
</dbReference>
<dbReference type="Gene3D" id="1.10.1040.40">
    <property type="match status" value="1"/>
</dbReference>
<dbReference type="KEGG" id="cluj:IAU68_09915"/>
<dbReference type="EMBL" id="CP061032">
    <property type="protein sequence ID" value="QNP89957.1"/>
    <property type="molecule type" value="Genomic_DNA"/>
</dbReference>
<evidence type="ECO:0000313" key="3">
    <source>
        <dbReference type="EMBL" id="QNP89957.1"/>
    </source>
</evidence>
<sequence>MAPRLLVGAIPGHSQLTHELQRAGHTVRPIDVNEDPGAIAHVDLVLLEGRAGDIRAAAALLADYARPRQMFLHTALEEGPQLLDDVETAQAITMCAHNLFGDIWVTSAADEIGETVVGLLIAEIGGTSMRIDDRRRPTIAAAQELRALEMTVRDDALELLSSAIPDFDAVADAFLSAPAGRRQAKSPGELDRLLGALEEPGVRRLFVDLQRRRGEMEQDTDTELWVIEKYEGG</sequence>
<dbReference type="Pfam" id="PF22242">
    <property type="entry name" value="6PGD_like"/>
    <property type="match status" value="1"/>
</dbReference>
<organism evidence="3 4">
    <name type="scientific">Corynebacterium lujinxingii</name>
    <dbReference type="NCBI Taxonomy" id="2763010"/>
    <lineage>
        <taxon>Bacteria</taxon>
        <taxon>Bacillati</taxon>
        <taxon>Actinomycetota</taxon>
        <taxon>Actinomycetes</taxon>
        <taxon>Mycobacteriales</taxon>
        <taxon>Corynebacteriaceae</taxon>
        <taxon>Corynebacterium</taxon>
    </lineage>
</organism>
<evidence type="ECO:0000313" key="2">
    <source>
        <dbReference type="EMBL" id="MBC3178347.1"/>
    </source>
</evidence>
<keyword evidence="5" id="KW-1185">Reference proteome</keyword>
<name>A0A7H0JY41_9CORY</name>
<dbReference type="Proteomes" id="UP000516235">
    <property type="component" value="Chromosome"/>
</dbReference>
<dbReference type="RefSeq" id="WP_171193723.1">
    <property type="nucleotide sequence ID" value="NZ_CP061032.1"/>
</dbReference>
<feature type="domain" description="CGL2689-like C-terminal" evidence="1">
    <location>
        <begin position="133"/>
        <end position="229"/>
    </location>
</feature>
<dbReference type="InterPro" id="IPR054507">
    <property type="entry name" value="CGL2689-like_C"/>
</dbReference>
<dbReference type="Gene3D" id="3.40.50.720">
    <property type="entry name" value="NAD(P)-binding Rossmann-like Domain"/>
    <property type="match status" value="1"/>
</dbReference>
<accession>A0A7H0JY41</accession>
<proteinExistence type="predicted"/>